<gene>
    <name evidence="1" type="ORF">NWP22_15940</name>
</gene>
<evidence type="ECO:0000313" key="2">
    <source>
        <dbReference type="Proteomes" id="UP001159386"/>
    </source>
</evidence>
<organism evidence="1 2">
    <name type="scientific">Anabaenopsis tanganyikae CS-531</name>
    <dbReference type="NCBI Taxonomy" id="2785304"/>
    <lineage>
        <taxon>Bacteria</taxon>
        <taxon>Bacillati</taxon>
        <taxon>Cyanobacteriota</taxon>
        <taxon>Cyanophyceae</taxon>
        <taxon>Nostocales</taxon>
        <taxon>Nodulariaceae</taxon>
        <taxon>Anabaenopsis</taxon>
        <taxon>Anabaenopsis tanganyikae</taxon>
    </lineage>
</organism>
<dbReference type="RefSeq" id="WP_280802095.1">
    <property type="nucleotide sequence ID" value="NZ_JANQDF010000165.1"/>
</dbReference>
<accession>A0ABT6KI03</accession>
<protein>
    <submittedName>
        <fullName evidence="1">Uncharacterized protein</fullName>
    </submittedName>
</protein>
<evidence type="ECO:0000313" key="1">
    <source>
        <dbReference type="EMBL" id="MDH6107333.1"/>
    </source>
</evidence>
<proteinExistence type="predicted"/>
<comment type="caution">
    <text evidence="1">The sequence shown here is derived from an EMBL/GenBank/DDBJ whole genome shotgun (WGS) entry which is preliminary data.</text>
</comment>
<dbReference type="EMBL" id="JANQDF010000165">
    <property type="protein sequence ID" value="MDH6107333.1"/>
    <property type="molecule type" value="Genomic_DNA"/>
</dbReference>
<dbReference type="Proteomes" id="UP001159386">
    <property type="component" value="Unassembled WGS sequence"/>
</dbReference>
<reference evidence="1 2" key="1">
    <citation type="journal article" date="2023" name="J. Phycol.">
        <title>Chrysosporum ovalisporum is synonymous with the true-branching cyanobacterium Umezakia natans (Nostocales/Aphanizomenonaceae).</title>
        <authorList>
            <person name="McGregor G.B."/>
            <person name="Sendall B.C."/>
            <person name="Niiyama Y."/>
            <person name="Tuji A."/>
            <person name="Willis A."/>
        </authorList>
    </citation>
    <scope>NUCLEOTIDE SEQUENCE [LARGE SCALE GENOMIC DNA]</scope>
    <source>
        <strain evidence="1 2">CS-531</strain>
    </source>
</reference>
<sequence>MIHTWIQQRLFFVSLWFRTPPQPPWVAICLQQRFAIAPQIPDF</sequence>
<keyword evidence="2" id="KW-1185">Reference proteome</keyword>
<name>A0ABT6KI03_9CYAN</name>